<organism evidence="3 4">
    <name type="scientific">Vanrija pseudolonga</name>
    <dbReference type="NCBI Taxonomy" id="143232"/>
    <lineage>
        <taxon>Eukaryota</taxon>
        <taxon>Fungi</taxon>
        <taxon>Dikarya</taxon>
        <taxon>Basidiomycota</taxon>
        <taxon>Agaricomycotina</taxon>
        <taxon>Tremellomycetes</taxon>
        <taxon>Trichosporonales</taxon>
        <taxon>Trichosporonaceae</taxon>
        <taxon>Vanrija</taxon>
    </lineage>
</organism>
<dbReference type="Gene3D" id="1.10.510.10">
    <property type="entry name" value="Transferase(Phosphotransferase) domain 1"/>
    <property type="match status" value="1"/>
</dbReference>
<dbReference type="InterPro" id="IPR011009">
    <property type="entry name" value="Kinase-like_dom_sf"/>
</dbReference>
<gene>
    <name evidence="3" type="primary">MELK</name>
    <name evidence="3" type="ORF">LOC62_05G007101</name>
</gene>
<dbReference type="GO" id="GO:0005524">
    <property type="term" value="F:ATP binding"/>
    <property type="evidence" value="ECO:0007669"/>
    <property type="project" value="InterPro"/>
</dbReference>
<dbReference type="SUPFAM" id="SSF56112">
    <property type="entry name" value="Protein kinase-like (PK-like)"/>
    <property type="match status" value="1"/>
</dbReference>
<dbReference type="InterPro" id="IPR000719">
    <property type="entry name" value="Prot_kinase_dom"/>
</dbReference>
<evidence type="ECO:0000256" key="1">
    <source>
        <dbReference type="SAM" id="SignalP"/>
    </source>
</evidence>
<sequence length="454" mass="50627">MSNAALAYILSFVAAATIALGGAAAAEGRLVAQELLGQQVVFARDEVFSRFIAELLLRLPNFLAPAAGTSMLYLTLPQLYQQMTHRPDASFLAPDQMVRRMRQWRRLGYTVMSSPFGKIALLEALHMGPKSVVHQGLYEPGRHGVLKIAIKSTRKSALFKTEERALVSLRHESILPLYFTGTTENAHFMVSELMVGSLTHILKKSFTAVTRGPEASFFTAVRYFKDIVGALAHMHGEGWLHRNISPGNILINKYKRAILADFSRATRTRAMKDDELFGSEHYMAPECFDGYWNQSSDVFAACAVLFRLINGMTFRQHLATEPGMSDRAQHLNWELQWGDSQDSPMLHLLQAGLSLDPRKRPTAAECVQLANEILEAGGEAKVPLDEIELAPEFEIIEHVDADPTLCHDIKNGASRARCTAAKIKKIAKKGFGKLKLALEIGWIWGLFFGTHYWN</sequence>
<evidence type="ECO:0000313" key="4">
    <source>
        <dbReference type="Proteomes" id="UP000827549"/>
    </source>
</evidence>
<name>A0AAF0YCT1_9TREE</name>
<reference evidence="3" key="1">
    <citation type="submission" date="2023-10" db="EMBL/GenBank/DDBJ databases">
        <authorList>
            <person name="Noh H."/>
        </authorList>
    </citation>
    <scope>NUCLEOTIDE SEQUENCE</scope>
    <source>
        <strain evidence="3">DUCC4014</strain>
    </source>
</reference>
<feature type="signal peptide" evidence="1">
    <location>
        <begin position="1"/>
        <end position="25"/>
    </location>
</feature>
<dbReference type="PROSITE" id="PS50011">
    <property type="entry name" value="PROTEIN_KINASE_DOM"/>
    <property type="match status" value="1"/>
</dbReference>
<dbReference type="RefSeq" id="XP_062629608.1">
    <property type="nucleotide sequence ID" value="XM_062773624.1"/>
</dbReference>
<dbReference type="PANTHER" id="PTHR44329">
    <property type="entry name" value="SERINE/THREONINE-PROTEIN KINASE TNNI3K-RELATED"/>
    <property type="match status" value="1"/>
</dbReference>
<evidence type="ECO:0000313" key="3">
    <source>
        <dbReference type="EMBL" id="WOO83582.1"/>
    </source>
</evidence>
<dbReference type="EMBL" id="CP086718">
    <property type="protein sequence ID" value="WOO83582.1"/>
    <property type="molecule type" value="Genomic_DNA"/>
</dbReference>
<dbReference type="InterPro" id="IPR051681">
    <property type="entry name" value="Ser/Thr_Kinases-Pseudokinases"/>
</dbReference>
<dbReference type="Pfam" id="PF00069">
    <property type="entry name" value="Pkinase"/>
    <property type="match status" value="1"/>
</dbReference>
<feature type="chain" id="PRO_5042023079" evidence="1">
    <location>
        <begin position="26"/>
        <end position="454"/>
    </location>
</feature>
<keyword evidence="4" id="KW-1185">Reference proteome</keyword>
<protein>
    <submittedName>
        <fullName evidence="3">Maternal embryonic leucine zipper kinase</fullName>
    </submittedName>
</protein>
<dbReference type="GeneID" id="87810275"/>
<keyword evidence="1" id="KW-0732">Signal</keyword>
<keyword evidence="3" id="KW-0418">Kinase</keyword>
<keyword evidence="3" id="KW-0808">Transferase</keyword>
<evidence type="ECO:0000259" key="2">
    <source>
        <dbReference type="PROSITE" id="PS50011"/>
    </source>
</evidence>
<dbReference type="Proteomes" id="UP000827549">
    <property type="component" value="Chromosome 5"/>
</dbReference>
<accession>A0AAF0YCT1</accession>
<dbReference type="GO" id="GO:0004674">
    <property type="term" value="F:protein serine/threonine kinase activity"/>
    <property type="evidence" value="ECO:0007669"/>
    <property type="project" value="TreeGrafter"/>
</dbReference>
<feature type="domain" description="Protein kinase" evidence="2">
    <location>
        <begin position="119"/>
        <end position="374"/>
    </location>
</feature>
<proteinExistence type="predicted"/>
<dbReference type="AlphaFoldDB" id="A0AAF0YCT1"/>